<reference evidence="1" key="1">
    <citation type="submission" date="2014-09" db="EMBL/GenBank/DDBJ databases">
        <authorList>
            <person name="Magalhaes I.L.F."/>
            <person name="Oliveira U."/>
            <person name="Santos F.R."/>
            <person name="Vidigal T.H.D.A."/>
            <person name="Brescovit A.D."/>
            <person name="Santos A.J."/>
        </authorList>
    </citation>
    <scope>NUCLEOTIDE SEQUENCE</scope>
    <source>
        <tissue evidence="1">Shoot tissue taken approximately 20 cm above the soil surface</tissue>
    </source>
</reference>
<dbReference type="AlphaFoldDB" id="A0A0A9BNU6"/>
<organism evidence="1">
    <name type="scientific">Arundo donax</name>
    <name type="common">Giant reed</name>
    <name type="synonym">Donax arundinaceus</name>
    <dbReference type="NCBI Taxonomy" id="35708"/>
    <lineage>
        <taxon>Eukaryota</taxon>
        <taxon>Viridiplantae</taxon>
        <taxon>Streptophyta</taxon>
        <taxon>Embryophyta</taxon>
        <taxon>Tracheophyta</taxon>
        <taxon>Spermatophyta</taxon>
        <taxon>Magnoliopsida</taxon>
        <taxon>Liliopsida</taxon>
        <taxon>Poales</taxon>
        <taxon>Poaceae</taxon>
        <taxon>PACMAD clade</taxon>
        <taxon>Arundinoideae</taxon>
        <taxon>Arundineae</taxon>
        <taxon>Arundo</taxon>
    </lineage>
</organism>
<dbReference type="EMBL" id="GBRH01234980">
    <property type="protein sequence ID" value="JAD62915.1"/>
    <property type="molecule type" value="Transcribed_RNA"/>
</dbReference>
<proteinExistence type="predicted"/>
<evidence type="ECO:0000313" key="1">
    <source>
        <dbReference type="EMBL" id="JAD62915.1"/>
    </source>
</evidence>
<reference evidence="1" key="2">
    <citation type="journal article" date="2015" name="Data Brief">
        <title>Shoot transcriptome of the giant reed, Arundo donax.</title>
        <authorList>
            <person name="Barrero R.A."/>
            <person name="Guerrero F.D."/>
            <person name="Moolhuijzen P."/>
            <person name="Goolsby J.A."/>
            <person name="Tidwell J."/>
            <person name="Bellgard S.E."/>
            <person name="Bellgard M.I."/>
        </authorList>
    </citation>
    <scope>NUCLEOTIDE SEQUENCE</scope>
    <source>
        <tissue evidence="1">Shoot tissue taken approximately 20 cm above the soil surface</tissue>
    </source>
</reference>
<protein>
    <submittedName>
        <fullName evidence="1">Uncharacterized protein</fullName>
    </submittedName>
</protein>
<name>A0A0A9BNU6_ARUDO</name>
<accession>A0A0A9BNU6</accession>
<sequence length="34" mass="4033">MWNHVLKPLALMSWEYLVKQEASFREMGAHSQVD</sequence>